<gene>
    <name evidence="1" type="ORF">L6164_024032</name>
</gene>
<organism evidence="1 2">
    <name type="scientific">Bauhinia variegata</name>
    <name type="common">Purple orchid tree</name>
    <name type="synonym">Phanera variegata</name>
    <dbReference type="NCBI Taxonomy" id="167791"/>
    <lineage>
        <taxon>Eukaryota</taxon>
        <taxon>Viridiplantae</taxon>
        <taxon>Streptophyta</taxon>
        <taxon>Embryophyta</taxon>
        <taxon>Tracheophyta</taxon>
        <taxon>Spermatophyta</taxon>
        <taxon>Magnoliopsida</taxon>
        <taxon>eudicotyledons</taxon>
        <taxon>Gunneridae</taxon>
        <taxon>Pentapetalae</taxon>
        <taxon>rosids</taxon>
        <taxon>fabids</taxon>
        <taxon>Fabales</taxon>
        <taxon>Fabaceae</taxon>
        <taxon>Cercidoideae</taxon>
        <taxon>Cercideae</taxon>
        <taxon>Bauhiniinae</taxon>
        <taxon>Bauhinia</taxon>
    </lineage>
</organism>
<comment type="caution">
    <text evidence="1">The sequence shown here is derived from an EMBL/GenBank/DDBJ whole genome shotgun (WGS) entry which is preliminary data.</text>
</comment>
<dbReference type="EMBL" id="CM039435">
    <property type="protein sequence ID" value="KAI4316013.1"/>
    <property type="molecule type" value="Genomic_DNA"/>
</dbReference>
<dbReference type="Proteomes" id="UP000828941">
    <property type="component" value="Chromosome 10"/>
</dbReference>
<proteinExistence type="predicted"/>
<accession>A0ACB9LWJ5</accession>
<evidence type="ECO:0000313" key="2">
    <source>
        <dbReference type="Proteomes" id="UP000828941"/>
    </source>
</evidence>
<protein>
    <submittedName>
        <fullName evidence="1">Uncharacterized protein</fullName>
    </submittedName>
</protein>
<evidence type="ECO:0000313" key="1">
    <source>
        <dbReference type="EMBL" id="KAI4316013.1"/>
    </source>
</evidence>
<keyword evidence="2" id="KW-1185">Reference proteome</keyword>
<sequence>MVSRSHKRTAMCRNLQLLRSITDSHARRKTSVLLDASEYIQALKRKLEELNQAITAQKSIDYDPMPMLRVEAQEKGFLIKVLSQRSCDGLLVFILEAFEELGLDVLQARVSCVDKFCLEAIGTKENNQETGNMDVPMVEKVVLQAIQNWSKVTEQGSFTEQ</sequence>
<reference evidence="1 2" key="1">
    <citation type="journal article" date="2022" name="DNA Res.">
        <title>Chromosomal-level genome assembly of the orchid tree Bauhinia variegata (Leguminosae; Cercidoideae) supports the allotetraploid origin hypothesis of Bauhinia.</title>
        <authorList>
            <person name="Zhong Y."/>
            <person name="Chen Y."/>
            <person name="Zheng D."/>
            <person name="Pang J."/>
            <person name="Liu Y."/>
            <person name="Luo S."/>
            <person name="Meng S."/>
            <person name="Qian L."/>
            <person name="Wei D."/>
            <person name="Dai S."/>
            <person name="Zhou R."/>
        </authorList>
    </citation>
    <scope>NUCLEOTIDE SEQUENCE [LARGE SCALE GENOMIC DNA]</scope>
    <source>
        <strain evidence="1">BV-YZ2020</strain>
    </source>
</reference>
<name>A0ACB9LWJ5_BAUVA</name>